<dbReference type="OrthoDB" id="438440at2759"/>
<dbReference type="EMBL" id="KK100648">
    <property type="protein sequence ID" value="KIZ04542.1"/>
    <property type="molecule type" value="Genomic_DNA"/>
</dbReference>
<reference evidence="1 2" key="1">
    <citation type="journal article" date="2013" name="BMC Genomics">
        <title>Reconstruction of the lipid metabolism for the microalga Monoraphidium neglectum from its genome sequence reveals characteristics suitable for biofuel production.</title>
        <authorList>
            <person name="Bogen C."/>
            <person name="Al-Dilaimi A."/>
            <person name="Albersmeier A."/>
            <person name="Wichmann J."/>
            <person name="Grundmann M."/>
            <person name="Rupp O."/>
            <person name="Lauersen K.J."/>
            <person name="Blifernez-Klassen O."/>
            <person name="Kalinowski J."/>
            <person name="Goesmann A."/>
            <person name="Mussgnug J.H."/>
            <person name="Kruse O."/>
        </authorList>
    </citation>
    <scope>NUCLEOTIDE SEQUENCE [LARGE SCALE GENOMIC DNA]</scope>
    <source>
        <strain evidence="1 2">SAG 48.87</strain>
    </source>
</reference>
<dbReference type="GeneID" id="25736298"/>
<dbReference type="RefSeq" id="XP_013903561.1">
    <property type="nucleotide sequence ID" value="XM_014048107.1"/>
</dbReference>
<gene>
    <name evidence="1" type="ORF">MNEG_3420</name>
</gene>
<dbReference type="STRING" id="145388.A0A0D2MVL8"/>
<evidence type="ECO:0000313" key="1">
    <source>
        <dbReference type="EMBL" id="KIZ04542.1"/>
    </source>
</evidence>
<sequence length="159" mass="17829">MSTPVVAVGAAAVGFYMYVRRWQQCGFGGVLDLPVPIETHARTEHAPTTWAETVYLFREALRYVYQETLGRWHAIDLFFGLAYISRRESAEHPAADIAAAGRPVCGGLTRRGAADLLAELRRLRRLMLYCQGLRHHGAAAQMRHWHTLCGTGKQHPLQC</sequence>
<name>A0A0D2MVL8_9CHLO</name>
<evidence type="ECO:0000313" key="2">
    <source>
        <dbReference type="Proteomes" id="UP000054498"/>
    </source>
</evidence>
<accession>A0A0D2MVL8</accession>
<proteinExistence type="predicted"/>
<organism evidence="1 2">
    <name type="scientific">Monoraphidium neglectum</name>
    <dbReference type="NCBI Taxonomy" id="145388"/>
    <lineage>
        <taxon>Eukaryota</taxon>
        <taxon>Viridiplantae</taxon>
        <taxon>Chlorophyta</taxon>
        <taxon>core chlorophytes</taxon>
        <taxon>Chlorophyceae</taxon>
        <taxon>CS clade</taxon>
        <taxon>Sphaeropleales</taxon>
        <taxon>Selenastraceae</taxon>
        <taxon>Monoraphidium</taxon>
    </lineage>
</organism>
<protein>
    <submittedName>
        <fullName evidence="1">Uncharacterized protein</fullName>
    </submittedName>
</protein>
<dbReference type="KEGG" id="mng:MNEG_3420"/>
<keyword evidence="2" id="KW-1185">Reference proteome</keyword>
<dbReference type="AlphaFoldDB" id="A0A0D2MVL8"/>
<dbReference type="Proteomes" id="UP000054498">
    <property type="component" value="Unassembled WGS sequence"/>
</dbReference>